<dbReference type="Proteomes" id="UP000273641">
    <property type="component" value="Unassembled WGS sequence"/>
</dbReference>
<evidence type="ECO:0000313" key="2">
    <source>
        <dbReference type="Proteomes" id="UP000273641"/>
    </source>
</evidence>
<reference evidence="1 2" key="1">
    <citation type="submission" date="2018-11" db="EMBL/GenBank/DDBJ databases">
        <title>Draft genome sequences of potential pathogenic Clostridium perfringens from environmental surface water in the North West Province, South Africa.</title>
        <authorList>
            <person name="Fourie J.C.J."/>
            <person name="Sanko T.J."/>
            <person name="Bezuidenhout C."/>
            <person name="Mienie C."/>
            <person name="Adeleke R."/>
        </authorList>
    </citation>
    <scope>NUCLEOTIDE SEQUENCE [LARGE SCALE GENOMIC DNA]</scope>
    <source>
        <strain evidence="1 2">SC4-C13</strain>
    </source>
</reference>
<dbReference type="RefSeq" id="WP_124231057.1">
    <property type="nucleotide sequence ID" value="NZ_CP120749.1"/>
</dbReference>
<protein>
    <recommendedName>
        <fullName evidence="3">Nucleotidyltransferase family protein</fullName>
    </recommendedName>
</protein>
<evidence type="ECO:0008006" key="3">
    <source>
        <dbReference type="Google" id="ProtNLM"/>
    </source>
</evidence>
<dbReference type="EMBL" id="RQNR01000007">
    <property type="protein sequence ID" value="RQN23585.1"/>
    <property type="molecule type" value="Genomic_DNA"/>
</dbReference>
<comment type="caution">
    <text evidence="1">The sequence shown here is derived from an EMBL/GenBank/DDBJ whole genome shotgun (WGS) entry which is preliminary data.</text>
</comment>
<organism evidence="1 2">
    <name type="scientific">Clostridium perfringens</name>
    <dbReference type="NCBI Taxonomy" id="1502"/>
    <lineage>
        <taxon>Bacteria</taxon>
        <taxon>Bacillati</taxon>
        <taxon>Bacillota</taxon>
        <taxon>Clostridia</taxon>
        <taxon>Eubacteriales</taxon>
        <taxon>Clostridiaceae</taxon>
        <taxon>Clostridium</taxon>
    </lineage>
</organism>
<dbReference type="Pfam" id="PF14907">
    <property type="entry name" value="NTP_transf_5"/>
    <property type="match status" value="1"/>
</dbReference>
<dbReference type="AlphaFoldDB" id="A0AAE8FSE8"/>
<dbReference type="InterPro" id="IPR039498">
    <property type="entry name" value="NTP_transf_5"/>
</dbReference>
<sequence>MERSQRQIIKLLNLAIHGEKLSDFKSISKWNEIMCEANAHEISALIYSSIYGIKSLEGLSREELNQWKKSTFFTGVGQISHYNQVGKLLEKFNEENIDVIVLKGLVVRDLYPKPEFRTMGDSDVLVHEEDLERVTELLQELGYKLEECEDEHGAHLVFSHEKYRPVEVHWTLVNDDYFIGTKEFEKDIWKNSMKIKIVKAEVLSLGWEDLALHLCLHMSVHIVCGGFGLRQLCDLVLLVEQKGDEINWESFMFKAIECGAEKFILAIFKCCEELFNIEIPMEISNSGSVENELVEDLIQNIFNSGVFGKKDVIGTLGADFAYSKDEKEKKKSISEKYLDLVFPKVENMSEKYKYAQDNKILTPVAWAHHLGAGVLNKDYSLKNKIRFLTKSVTLSKKKRKLLEELNLTKK</sequence>
<name>A0AAE8FSE8_CLOPF</name>
<evidence type="ECO:0000313" key="1">
    <source>
        <dbReference type="EMBL" id="RQN23585.1"/>
    </source>
</evidence>
<accession>A0AAE8FSE8</accession>
<dbReference type="Gene3D" id="3.30.460.40">
    <property type="match status" value="1"/>
</dbReference>
<gene>
    <name evidence="1" type="ORF">EHZ11_13240</name>
</gene>
<proteinExistence type="predicted"/>